<evidence type="ECO:0000313" key="3">
    <source>
        <dbReference type="WBParaSite" id="HNAJ_0001316501-mRNA-1"/>
    </source>
</evidence>
<reference evidence="1 2" key="2">
    <citation type="submission" date="2018-11" db="EMBL/GenBank/DDBJ databases">
        <authorList>
            <consortium name="Pathogen Informatics"/>
        </authorList>
    </citation>
    <scope>NUCLEOTIDE SEQUENCE [LARGE SCALE GENOMIC DNA]</scope>
</reference>
<protein>
    <submittedName>
        <fullName evidence="3">DUF1540 domain-containing protein</fullName>
    </submittedName>
</protein>
<name>A0A0R3TZ66_RODNA</name>
<dbReference type="EMBL" id="UZAE01015031">
    <property type="protein sequence ID" value="VDO15059.1"/>
    <property type="molecule type" value="Genomic_DNA"/>
</dbReference>
<evidence type="ECO:0000313" key="2">
    <source>
        <dbReference type="Proteomes" id="UP000278807"/>
    </source>
</evidence>
<proteinExistence type="predicted"/>
<sequence length="82" mass="8930">MSGMGHVIGNCRMMNSADCDCGRELGQEMIQVGGEHIPHESDIDDILCDVARNPLCASLLNSSGVRVCVQVQHSCKLVNWMN</sequence>
<reference evidence="3" key="1">
    <citation type="submission" date="2017-02" db="UniProtKB">
        <authorList>
            <consortium name="WormBaseParasite"/>
        </authorList>
    </citation>
    <scope>IDENTIFICATION</scope>
</reference>
<organism evidence="3">
    <name type="scientific">Rodentolepis nana</name>
    <name type="common">Dwarf tapeworm</name>
    <name type="synonym">Hymenolepis nana</name>
    <dbReference type="NCBI Taxonomy" id="102285"/>
    <lineage>
        <taxon>Eukaryota</taxon>
        <taxon>Metazoa</taxon>
        <taxon>Spiralia</taxon>
        <taxon>Lophotrochozoa</taxon>
        <taxon>Platyhelminthes</taxon>
        <taxon>Cestoda</taxon>
        <taxon>Eucestoda</taxon>
        <taxon>Cyclophyllidea</taxon>
        <taxon>Hymenolepididae</taxon>
        <taxon>Rodentolepis</taxon>
    </lineage>
</organism>
<dbReference type="AlphaFoldDB" id="A0A0R3TZ66"/>
<accession>A0A0R3TZ66</accession>
<keyword evidence="2" id="KW-1185">Reference proteome</keyword>
<gene>
    <name evidence="1" type="ORF">HNAJ_LOCUS13139</name>
</gene>
<evidence type="ECO:0000313" key="1">
    <source>
        <dbReference type="EMBL" id="VDO15059.1"/>
    </source>
</evidence>
<dbReference type="WBParaSite" id="HNAJ_0001316501-mRNA-1">
    <property type="protein sequence ID" value="HNAJ_0001316501-mRNA-1"/>
    <property type="gene ID" value="HNAJ_0001316501"/>
</dbReference>
<dbReference type="Proteomes" id="UP000278807">
    <property type="component" value="Unassembled WGS sequence"/>
</dbReference>